<keyword evidence="4" id="KW-0812">Transmembrane</keyword>
<name>A0A0N4UIB7_DRAME</name>
<evidence type="ECO:0000256" key="4">
    <source>
        <dbReference type="SAM" id="Phobius"/>
    </source>
</evidence>
<dbReference type="GO" id="GO:0005886">
    <property type="term" value="C:plasma membrane"/>
    <property type="evidence" value="ECO:0007669"/>
    <property type="project" value="TreeGrafter"/>
</dbReference>
<evidence type="ECO:0000259" key="5">
    <source>
        <dbReference type="PROSITE" id="PS50835"/>
    </source>
</evidence>
<dbReference type="EMBL" id="UYYG01001198">
    <property type="protein sequence ID" value="VDN60004.1"/>
    <property type="molecule type" value="Genomic_DNA"/>
</dbReference>
<feature type="transmembrane region" description="Helical" evidence="4">
    <location>
        <begin position="12"/>
        <end position="31"/>
    </location>
</feature>
<dbReference type="GO" id="GO:0070593">
    <property type="term" value="P:dendrite self-avoidance"/>
    <property type="evidence" value="ECO:0007669"/>
    <property type="project" value="TreeGrafter"/>
</dbReference>
<evidence type="ECO:0000256" key="1">
    <source>
        <dbReference type="ARBA" id="ARBA00022737"/>
    </source>
</evidence>
<dbReference type="PROSITE" id="PS50835">
    <property type="entry name" value="IG_LIKE"/>
    <property type="match status" value="1"/>
</dbReference>
<keyword evidence="1" id="KW-0677">Repeat</keyword>
<dbReference type="GO" id="GO:0007156">
    <property type="term" value="P:homophilic cell adhesion via plasma membrane adhesion molecules"/>
    <property type="evidence" value="ECO:0007669"/>
    <property type="project" value="TreeGrafter"/>
</dbReference>
<reference evidence="6 8" key="2">
    <citation type="submission" date="2018-11" db="EMBL/GenBank/DDBJ databases">
        <authorList>
            <consortium name="Pathogen Informatics"/>
        </authorList>
    </citation>
    <scope>NUCLEOTIDE SEQUENCE [LARGE SCALE GENOMIC DNA]</scope>
</reference>
<dbReference type="Pfam" id="PF13927">
    <property type="entry name" value="Ig_3"/>
    <property type="match status" value="1"/>
</dbReference>
<organism evidence="7 9">
    <name type="scientific">Dracunculus medinensis</name>
    <name type="common">Guinea worm</name>
    <dbReference type="NCBI Taxonomy" id="318479"/>
    <lineage>
        <taxon>Eukaryota</taxon>
        <taxon>Metazoa</taxon>
        <taxon>Ecdysozoa</taxon>
        <taxon>Nematoda</taxon>
        <taxon>Chromadorea</taxon>
        <taxon>Rhabditida</taxon>
        <taxon>Spirurina</taxon>
        <taxon>Dracunculoidea</taxon>
        <taxon>Dracunculidae</taxon>
        <taxon>Dracunculus</taxon>
    </lineage>
</organism>
<dbReference type="AlphaFoldDB" id="A0A0N4UIB7"/>
<proteinExistence type="predicted"/>
<evidence type="ECO:0000256" key="2">
    <source>
        <dbReference type="ARBA" id="ARBA00023157"/>
    </source>
</evidence>
<dbReference type="Proteomes" id="UP000274756">
    <property type="component" value="Unassembled WGS sequence"/>
</dbReference>
<evidence type="ECO:0000313" key="6">
    <source>
        <dbReference type="EMBL" id="VDN60004.1"/>
    </source>
</evidence>
<dbReference type="InterPro" id="IPR003599">
    <property type="entry name" value="Ig_sub"/>
</dbReference>
<dbReference type="CDD" id="cd00096">
    <property type="entry name" value="Ig"/>
    <property type="match status" value="1"/>
</dbReference>
<dbReference type="OrthoDB" id="6127080at2759"/>
<dbReference type="SUPFAM" id="SSF48726">
    <property type="entry name" value="Immunoglobulin"/>
    <property type="match status" value="1"/>
</dbReference>
<keyword evidence="2" id="KW-1015">Disulfide bond</keyword>
<dbReference type="InterPro" id="IPR013783">
    <property type="entry name" value="Ig-like_fold"/>
</dbReference>
<keyword evidence="3" id="KW-0393">Immunoglobulin domain</keyword>
<dbReference type="GO" id="GO:0098632">
    <property type="term" value="F:cell-cell adhesion mediator activity"/>
    <property type="evidence" value="ECO:0007669"/>
    <property type="project" value="TreeGrafter"/>
</dbReference>
<keyword evidence="4" id="KW-0472">Membrane</keyword>
<keyword evidence="8" id="KW-1185">Reference proteome</keyword>
<dbReference type="SMART" id="SM00408">
    <property type="entry name" value="IGc2"/>
    <property type="match status" value="1"/>
</dbReference>
<sequence length="166" mass="18870">MYCIAVEGIFHFFMRIFLVFIVIFTILHEIIECRGGRRAGKGKGKSNLQFAQVAEFSLIQTPPADNRSAYIITGSHFSQSFRLGYKLVLICKAKGSPRPTIKWYKEGTEMHPKSSAHYYEKPIGEFTMWSKLEIDPATMGDQGIYACVANNEFGVMAKNFKAEFTY</sequence>
<dbReference type="GO" id="GO:0007411">
    <property type="term" value="P:axon guidance"/>
    <property type="evidence" value="ECO:0007669"/>
    <property type="project" value="TreeGrafter"/>
</dbReference>
<dbReference type="Proteomes" id="UP000038040">
    <property type="component" value="Unplaced"/>
</dbReference>
<protein>
    <submittedName>
        <fullName evidence="9">Ig-like domain-containing protein</fullName>
    </submittedName>
</protein>
<gene>
    <name evidence="6" type="ORF">DME_LOCUS9977</name>
</gene>
<dbReference type="Gene3D" id="2.60.40.10">
    <property type="entry name" value="Immunoglobulins"/>
    <property type="match status" value="1"/>
</dbReference>
<dbReference type="STRING" id="318479.A0A0N4UIB7"/>
<accession>A0A0N4UIB7</accession>
<dbReference type="FunFam" id="2.60.40.10:FF:000032">
    <property type="entry name" value="palladin isoform X1"/>
    <property type="match status" value="1"/>
</dbReference>
<dbReference type="WBParaSite" id="DME_0000734101-mRNA-1">
    <property type="protein sequence ID" value="DME_0000734101-mRNA-1"/>
    <property type="gene ID" value="DME_0000734101"/>
</dbReference>
<reference evidence="9" key="1">
    <citation type="submission" date="2017-02" db="UniProtKB">
        <authorList>
            <consortium name="WormBaseParasite"/>
        </authorList>
    </citation>
    <scope>IDENTIFICATION</scope>
</reference>
<evidence type="ECO:0000313" key="8">
    <source>
        <dbReference type="Proteomes" id="UP000274756"/>
    </source>
</evidence>
<evidence type="ECO:0000313" key="9">
    <source>
        <dbReference type="WBParaSite" id="DME_0000734101-mRNA-1"/>
    </source>
</evidence>
<dbReference type="InterPro" id="IPR036179">
    <property type="entry name" value="Ig-like_dom_sf"/>
</dbReference>
<dbReference type="GO" id="GO:0030424">
    <property type="term" value="C:axon"/>
    <property type="evidence" value="ECO:0007669"/>
    <property type="project" value="TreeGrafter"/>
</dbReference>
<evidence type="ECO:0000256" key="3">
    <source>
        <dbReference type="ARBA" id="ARBA00023319"/>
    </source>
</evidence>
<dbReference type="PANTHER" id="PTHR10075">
    <property type="entry name" value="BASIGIN RELATED"/>
    <property type="match status" value="1"/>
</dbReference>
<dbReference type="InterPro" id="IPR003598">
    <property type="entry name" value="Ig_sub2"/>
</dbReference>
<dbReference type="InterPro" id="IPR007110">
    <property type="entry name" value="Ig-like_dom"/>
</dbReference>
<keyword evidence="4" id="KW-1133">Transmembrane helix</keyword>
<dbReference type="PANTHER" id="PTHR10075:SF100">
    <property type="entry name" value="FASCICLIN-2"/>
    <property type="match status" value="1"/>
</dbReference>
<dbReference type="SMART" id="SM00409">
    <property type="entry name" value="IG"/>
    <property type="match status" value="1"/>
</dbReference>
<feature type="domain" description="Ig-like" evidence="5">
    <location>
        <begin position="62"/>
        <end position="165"/>
    </location>
</feature>
<evidence type="ECO:0000313" key="7">
    <source>
        <dbReference type="Proteomes" id="UP000038040"/>
    </source>
</evidence>